<feature type="compositionally biased region" description="Low complexity" evidence="1">
    <location>
        <begin position="1303"/>
        <end position="1316"/>
    </location>
</feature>
<evidence type="ECO:0000313" key="3">
    <source>
        <dbReference type="Proteomes" id="UP000274922"/>
    </source>
</evidence>
<feature type="compositionally biased region" description="Low complexity" evidence="1">
    <location>
        <begin position="1096"/>
        <end position="1120"/>
    </location>
</feature>
<proteinExistence type="predicted"/>
<keyword evidence="3" id="KW-1185">Reference proteome</keyword>
<accession>A0A4P9XBT9</accession>
<protein>
    <submittedName>
        <fullName evidence="2">Uncharacterized protein</fullName>
    </submittedName>
</protein>
<reference evidence="3" key="1">
    <citation type="journal article" date="2018" name="Nat. Microbiol.">
        <title>Leveraging single-cell genomics to expand the fungal tree of life.</title>
        <authorList>
            <person name="Ahrendt S.R."/>
            <person name="Quandt C.A."/>
            <person name="Ciobanu D."/>
            <person name="Clum A."/>
            <person name="Salamov A."/>
            <person name="Andreopoulos B."/>
            <person name="Cheng J.F."/>
            <person name="Woyke T."/>
            <person name="Pelin A."/>
            <person name="Henrissat B."/>
            <person name="Reynolds N.K."/>
            <person name="Benny G.L."/>
            <person name="Smith M.E."/>
            <person name="James T.Y."/>
            <person name="Grigoriev I.V."/>
        </authorList>
    </citation>
    <scope>NUCLEOTIDE SEQUENCE [LARGE SCALE GENOMIC DNA]</scope>
    <source>
        <strain evidence="3">ATCC 52028</strain>
    </source>
</reference>
<evidence type="ECO:0000313" key="2">
    <source>
        <dbReference type="EMBL" id="RKP02610.1"/>
    </source>
</evidence>
<feature type="region of interest" description="Disordered" evidence="1">
    <location>
        <begin position="1141"/>
        <end position="1339"/>
    </location>
</feature>
<feature type="region of interest" description="Disordered" evidence="1">
    <location>
        <begin position="643"/>
        <end position="683"/>
    </location>
</feature>
<dbReference type="EMBL" id="ML014139">
    <property type="protein sequence ID" value="RKP02610.1"/>
    <property type="molecule type" value="Genomic_DNA"/>
</dbReference>
<gene>
    <name evidence="2" type="ORF">CXG81DRAFT_17749</name>
</gene>
<dbReference type="OrthoDB" id="2144998at2759"/>
<feature type="region of interest" description="Disordered" evidence="1">
    <location>
        <begin position="1054"/>
        <end position="1127"/>
    </location>
</feature>
<dbReference type="Proteomes" id="UP000274922">
    <property type="component" value="Unassembled WGS sequence"/>
</dbReference>
<evidence type="ECO:0000256" key="1">
    <source>
        <dbReference type="SAM" id="MobiDB-lite"/>
    </source>
</evidence>
<organism evidence="2 3">
    <name type="scientific">Caulochytrium protostelioides</name>
    <dbReference type="NCBI Taxonomy" id="1555241"/>
    <lineage>
        <taxon>Eukaryota</taxon>
        <taxon>Fungi</taxon>
        <taxon>Fungi incertae sedis</taxon>
        <taxon>Chytridiomycota</taxon>
        <taxon>Chytridiomycota incertae sedis</taxon>
        <taxon>Chytridiomycetes</taxon>
        <taxon>Caulochytriales</taxon>
        <taxon>Caulochytriaceae</taxon>
        <taxon>Caulochytrium</taxon>
    </lineage>
</organism>
<feature type="compositionally biased region" description="Basic and acidic residues" evidence="1">
    <location>
        <begin position="643"/>
        <end position="658"/>
    </location>
</feature>
<name>A0A4P9XBT9_9FUNG</name>
<sequence length="1364" mass="143579">MAPPQVYHGIIPAPLPWSQAALDVRSAVMLIDVNPGHADPVRYQLHVLHGVIRVLLYYHLYVNPRFLWGYQIFDSRRVSHLATHGRQRQGLLLTVKNMALFEADLMAAFAPDSAAQAPAAADAAAHTAPAPAVEAVAPAVAVANTLRALQHLVNDYHWSLRYMDANRPLTPRKPRTTSAAAGGAGGAGGGALSQILNRIYLFAALPPLEVLSHVPPAAGAAGDPTRAVFRDLLETLITHLFSSETFVWENCLASQIGLVWMDTWRSPSAPGTAPAVPRPAIVRATAGPYDSVAHAVSNLLTAFGGSVVDLGQYYGPLSTPSFCTALAACAPVLQPAVRAAYLRTLSGPALPRYAVLSDRLAPSTLLIHATLPVQLTIDHQPTARFALRCQLQVREKELVLRDAVAATLAHPTADRVVPLDWQFVGSTALTALSWVTLTVEAHLYPADYLRLQEPAAAASHHPDERAAAAATAQEQRRLSALLGVCASTSQALLYTSEAHPDRVIAVLPRAAGTGSVCSFVAAPRQLAAVCAPSRRLPVAQRFVHADLIPWTPRLLRHHHLVPLATMATMAMYTHELAAFLDDKEAPWLQIHDKNFQRATLGICHDAWAAAMAVHRTRTALPRRIMLTPSKKAAHHAVPLVAHGDARDGHPHDAAADGGRHHHPRLDDAPPLPPAAEGGEPTQRPQAVADVITRMMEQVIQLAQTPHQDVVTVAAPAGADPASAAAATTAVPAAGDAAAHYMFAFCNTTMPWAYGVVDRDPVPSDTASGLPDDADGDAPARVAKFLDWFITCILPIPQMDALHAKYTARLRAMLKSGEVRTATAATAAAWRPGAGKGVPATLQEAQIGLYEQALMTERPQQALSELRMRFAEMQIIFRLEVARLAPQIDLPRFPSPSLLLKEVRALLESMTLWQNLAFSFAVSTHTDKAATQEQYQQHANVIPAFMALLTFFYHATWPHLVAELRDLVPTPANELGPPGNPFMSLANVPRSGAAAAAHAAAVTKTGAVGATTSAATTAAAGGSSSAHASAPAHPKTGNFLGDLSNRMVVLASGPVGRKRKATAVSAPARVATARPESDHGSRGADHRPPPAKRYGSGRTHPARAPAAHRGALPAAAATTGLSSRSAGRRPVAAALADAAQSLGPRLPSTDRVSSSAATPVVDGDSPFLVTTPHRTPGTRRGLRSGSSGGSARGHPSPSTAAATATTAAAVPATPTARTPSSRRRRRPVSHGLASPSVSRGRGGIDGAEALPGSVTAVPQTETKPVKFRDAEGDGAEPSVPMTPQGGGGGSGGRNTRSATRRRAASPTPGSPLPSVVPGSGGRRRTPRRPGGTAGAPDTPVAYRTIMSTFDQVDWDQHFAERGPVV</sequence>
<feature type="compositionally biased region" description="Low complexity" evidence="1">
    <location>
        <begin position="1191"/>
        <end position="1218"/>
    </location>
</feature>
<feature type="compositionally biased region" description="Basic and acidic residues" evidence="1">
    <location>
        <begin position="1074"/>
        <end position="1087"/>
    </location>
</feature>